<gene>
    <name evidence="2" type="ORF">CO007_06000</name>
</gene>
<evidence type="ECO:0000313" key="3">
    <source>
        <dbReference type="Proteomes" id="UP000229370"/>
    </source>
</evidence>
<protein>
    <submittedName>
        <fullName evidence="2">Uncharacterized protein</fullName>
    </submittedName>
</protein>
<reference evidence="3" key="1">
    <citation type="submission" date="2017-09" db="EMBL/GenBank/DDBJ databases">
        <title>Depth-based differentiation of microbial function through sediment-hosted aquifers and enrichment of novel symbionts in the deep terrestrial subsurface.</title>
        <authorList>
            <person name="Probst A.J."/>
            <person name="Ladd B."/>
            <person name="Jarett J.K."/>
            <person name="Geller-Mcgrath D.E."/>
            <person name="Sieber C.M.K."/>
            <person name="Emerson J.B."/>
            <person name="Anantharaman K."/>
            <person name="Thomas B.C."/>
            <person name="Malmstrom R."/>
            <person name="Stieglmeier M."/>
            <person name="Klingl A."/>
            <person name="Woyke T."/>
            <person name="Ryan C.M."/>
            <person name="Banfield J.F."/>
        </authorList>
    </citation>
    <scope>NUCLEOTIDE SEQUENCE [LARGE SCALE GENOMIC DNA]</scope>
</reference>
<feature type="compositionally biased region" description="Low complexity" evidence="1">
    <location>
        <begin position="41"/>
        <end position="53"/>
    </location>
</feature>
<proteinExistence type="predicted"/>
<comment type="caution">
    <text evidence="2">The sequence shown here is derived from an EMBL/GenBank/DDBJ whole genome shotgun (WGS) entry which is preliminary data.</text>
</comment>
<dbReference type="AlphaFoldDB" id="A0A2M8GKW6"/>
<accession>A0A2M8GKW6</accession>
<organism evidence="2 3">
    <name type="scientific">Candidatus Roizmanbacteria bacterium CG_4_8_14_3_um_filter_36_10</name>
    <dbReference type="NCBI Taxonomy" id="1974834"/>
    <lineage>
        <taxon>Bacteria</taxon>
        <taxon>Candidatus Roizmaniibacteriota</taxon>
    </lineage>
</organism>
<dbReference type="EMBL" id="PFQK01000102">
    <property type="protein sequence ID" value="PJC81206.1"/>
    <property type="molecule type" value="Genomic_DNA"/>
</dbReference>
<evidence type="ECO:0000313" key="2">
    <source>
        <dbReference type="EMBL" id="PJC81206.1"/>
    </source>
</evidence>
<name>A0A2M8GKW6_9BACT</name>
<evidence type="ECO:0000256" key="1">
    <source>
        <dbReference type="SAM" id="MobiDB-lite"/>
    </source>
</evidence>
<dbReference type="Proteomes" id="UP000229370">
    <property type="component" value="Unassembled WGS sequence"/>
</dbReference>
<feature type="region of interest" description="Disordered" evidence="1">
    <location>
        <begin position="41"/>
        <end position="61"/>
    </location>
</feature>
<sequence length="499" mass="55861">MVNVINRFKDFMNAPVDPGREKFLKGIGISYLALLAACGPRTTPEPTSASTPTIQPSKTDETVQNESLDLLSRFDKMGIRVELPNPNWPTSYQEVTKVLKGSGDHNLTADKITAIVETDRDGKRVWRGWYIAEPPFPLKDGVTYDEIQGYHIRTSDNQPVFDPLEIFATDWEGLPTEVKDNFANLLVDVKLNRPGIGLFARIGGIARQDASPANTHHFLGSEGVEVKGVEQLSLIPVQENLCVSDPEESAVTRSFRQAALEFRDNKQTWETIDGKRNQEKITVKWFDPETSQFKILDGRLISELTQRGYNLDILDKLPANTPLSTEEMTRQIGGQSQNWVVNPATWEWFYEAFKFKSGVQYVEGIGHFDSNDRLLVGVEQTSSATSEVFDFSRLDTAALASFMKAPGKIQAVLFARAGMAPNDSDLNNHSWYTWGEGDVRLSKPAIEQAAFMIVNLGTCLVGDWRTALYNRAKLLAVEQPDPAVKAFYWDGDQFAEVQK</sequence>